<comment type="caution">
    <text evidence="2">The sequence shown here is derived from an EMBL/GenBank/DDBJ whole genome shotgun (WGS) entry which is preliminary data.</text>
</comment>
<dbReference type="SUPFAM" id="SSF50978">
    <property type="entry name" value="WD40 repeat-like"/>
    <property type="match status" value="1"/>
</dbReference>
<feature type="region of interest" description="Disordered" evidence="1">
    <location>
        <begin position="615"/>
        <end position="641"/>
    </location>
</feature>
<dbReference type="PANTHER" id="PTHR16022:SF0">
    <property type="entry name" value="CYTOPLASMIC DYNEIN 2 INTERMEDIATE CHAIN 1"/>
    <property type="match status" value="1"/>
</dbReference>
<protein>
    <recommendedName>
        <fullName evidence="4">WD repeat-containing protein 60</fullName>
    </recommendedName>
</protein>
<dbReference type="GO" id="GO:0005868">
    <property type="term" value="C:cytoplasmic dynein complex"/>
    <property type="evidence" value="ECO:0007669"/>
    <property type="project" value="InterPro"/>
</dbReference>
<feature type="compositionally biased region" description="Low complexity" evidence="1">
    <location>
        <begin position="70"/>
        <end position="85"/>
    </location>
</feature>
<dbReference type="GO" id="GO:0042073">
    <property type="term" value="P:intraciliary transport"/>
    <property type="evidence" value="ECO:0007669"/>
    <property type="project" value="InterPro"/>
</dbReference>
<evidence type="ECO:0000256" key="1">
    <source>
        <dbReference type="SAM" id="MobiDB-lite"/>
    </source>
</evidence>
<evidence type="ECO:0000313" key="2">
    <source>
        <dbReference type="EMBL" id="KAL1528034.1"/>
    </source>
</evidence>
<name>A0AB34K218_PRYPA</name>
<dbReference type="AlphaFoldDB" id="A0AB34K218"/>
<evidence type="ECO:0000313" key="3">
    <source>
        <dbReference type="Proteomes" id="UP001515480"/>
    </source>
</evidence>
<feature type="compositionally biased region" description="Pro residues" evidence="1">
    <location>
        <begin position="38"/>
        <end position="55"/>
    </location>
</feature>
<proteinExistence type="predicted"/>
<dbReference type="InterPro" id="IPR015943">
    <property type="entry name" value="WD40/YVTN_repeat-like_dom_sf"/>
</dbReference>
<dbReference type="Gene3D" id="2.130.10.10">
    <property type="entry name" value="YVTN repeat-like/Quinoprotein amine dehydrogenase"/>
    <property type="match status" value="2"/>
</dbReference>
<dbReference type="PANTHER" id="PTHR16022">
    <property type="entry name" value="WD REPEAT DOMAIN 60"/>
    <property type="match status" value="1"/>
</dbReference>
<feature type="compositionally biased region" description="Acidic residues" evidence="1">
    <location>
        <begin position="16"/>
        <end position="37"/>
    </location>
</feature>
<organism evidence="2 3">
    <name type="scientific">Prymnesium parvum</name>
    <name type="common">Toxic golden alga</name>
    <dbReference type="NCBI Taxonomy" id="97485"/>
    <lineage>
        <taxon>Eukaryota</taxon>
        <taxon>Haptista</taxon>
        <taxon>Haptophyta</taxon>
        <taxon>Prymnesiophyceae</taxon>
        <taxon>Prymnesiales</taxon>
        <taxon>Prymnesiaceae</taxon>
        <taxon>Prymnesium</taxon>
    </lineage>
</organism>
<dbReference type="InterPro" id="IPR001680">
    <property type="entry name" value="WD40_rpt"/>
</dbReference>
<gene>
    <name evidence="2" type="ORF">AB1Y20_009403</name>
</gene>
<accession>A0AB34K218</accession>
<dbReference type="GO" id="GO:0045503">
    <property type="term" value="F:dynein light chain binding"/>
    <property type="evidence" value="ECO:0007669"/>
    <property type="project" value="InterPro"/>
</dbReference>
<dbReference type="GO" id="GO:0045504">
    <property type="term" value="F:dynein heavy chain binding"/>
    <property type="evidence" value="ECO:0007669"/>
    <property type="project" value="InterPro"/>
</dbReference>
<dbReference type="InterPro" id="IPR036322">
    <property type="entry name" value="WD40_repeat_dom_sf"/>
</dbReference>
<dbReference type="GO" id="GO:0005929">
    <property type="term" value="C:cilium"/>
    <property type="evidence" value="ECO:0007669"/>
    <property type="project" value="GOC"/>
</dbReference>
<keyword evidence="3" id="KW-1185">Reference proteome</keyword>
<dbReference type="EMBL" id="JBGBPQ010000002">
    <property type="protein sequence ID" value="KAL1528034.1"/>
    <property type="molecule type" value="Genomic_DNA"/>
</dbReference>
<dbReference type="SMART" id="SM00320">
    <property type="entry name" value="WD40"/>
    <property type="match status" value="3"/>
</dbReference>
<dbReference type="Proteomes" id="UP001515480">
    <property type="component" value="Unassembled WGS sequence"/>
</dbReference>
<sequence length="699" mass="75507">MYKVSSRVEALRMEDEYGDDFEDYEDEFEADEPEDDPPPPPPAQAKVSPPRPPPEQENAYREKRSATAVAPLAERAPPRAQEPPARKVVAAAVSAPPARHFIAPPSQETMQLKQRKAARLAALRPKLQLRDVNITLYDAAPLTGYELYVRHQSRNMRTKAVQTRDDDVDVAIQTDEVETLDTLCQCPEDSGAGSVRLVASEGAKTQSLLSANVGRLRKFIKSAGQVVEALLSENTAGQSDGFSSANSLHFSTRHASIDLPSSFGARQPSALCFTPDTTAVLVAYTAAAEPIQPSRKRDAAEVGRLNGSGMLCVWKLHLTSFPWAVLRCLGTPSCCMLSPVKPYLAFAGTDEGAVQMWDLREAGSAHANVELHGESVALRSPTYCSDGLGMGAHSTPIREIREVPSLTDTSDLSIASLEMEGAIVIWLVLETDSTEPDMYDFGQAVGAHARLLKSNTVASATGSVPASAGLNGDGKAIAVLPTRYVCMSFVPNDPSRFVVGDDIGHSLHRSRYSEALLSPRSFDHHFDGSSAAVNSIAFCPSQPAYLLIGRADGSVNLYHVDDSQPLISWQGFSSGGVLQLAWATTRPSIFWVLDSCDYMHVFELLESIGKPSSSVLLRPSKPSLATDEDSPPPASEPKQMRFALDFAPPVDRGKDRRMLAATVKRHGLLGGIEVHVLNEKLAKPKKGEAAAFVSLLESL</sequence>
<feature type="region of interest" description="Disordered" evidence="1">
    <location>
        <begin position="1"/>
        <end position="85"/>
    </location>
</feature>
<dbReference type="InterPro" id="IPR042505">
    <property type="entry name" value="DYNC2I1"/>
</dbReference>
<reference evidence="2 3" key="1">
    <citation type="journal article" date="2024" name="Science">
        <title>Giant polyketide synthase enzymes in the biosynthesis of giant marine polyether toxins.</title>
        <authorList>
            <person name="Fallon T.R."/>
            <person name="Shende V.V."/>
            <person name="Wierzbicki I.H."/>
            <person name="Pendleton A.L."/>
            <person name="Watervoot N.F."/>
            <person name="Auber R.P."/>
            <person name="Gonzalez D.J."/>
            <person name="Wisecaver J.H."/>
            <person name="Moore B.S."/>
        </authorList>
    </citation>
    <scope>NUCLEOTIDE SEQUENCE [LARGE SCALE GENOMIC DNA]</scope>
    <source>
        <strain evidence="2 3">12B1</strain>
    </source>
</reference>
<evidence type="ECO:0008006" key="4">
    <source>
        <dbReference type="Google" id="ProtNLM"/>
    </source>
</evidence>